<sequence length="157" mass="17613">MDEITSDLATDYANYLKIDMEDELKNVGETVEDMLTRLEEFGSLLEGVHNGGTSSLLHLGPELKMSCHTLDGLFQKIDNLEKMVATVKKDVSTMEAHLESAEAKCGIPSSDLRSFFKPLFLKNQLSSSETCSQPFEQPNIFKTSEFFPKVEDQVELK</sequence>
<reference evidence="2 3" key="1">
    <citation type="submission" date="2020-04" db="EMBL/GenBank/DDBJ databases">
        <authorList>
            <person name="Alioto T."/>
            <person name="Alioto T."/>
            <person name="Gomez Garrido J."/>
        </authorList>
    </citation>
    <scope>NUCLEOTIDE SEQUENCE [LARGE SCALE GENOMIC DNA]</scope>
</reference>
<evidence type="ECO:0000256" key="1">
    <source>
        <dbReference type="SAM" id="Coils"/>
    </source>
</evidence>
<name>A0A8S1DSN8_9INSE</name>
<gene>
    <name evidence="2" type="ORF">CLODIP_2_CD05616</name>
</gene>
<dbReference type="GO" id="GO:0031083">
    <property type="term" value="C:BLOC-1 complex"/>
    <property type="evidence" value="ECO:0007669"/>
    <property type="project" value="TreeGrafter"/>
</dbReference>
<dbReference type="PANTHER" id="PTHR16230">
    <property type="entry name" value="CAPPUCCINO"/>
    <property type="match status" value="1"/>
</dbReference>
<dbReference type="OrthoDB" id="2372305at2759"/>
<feature type="coiled-coil region" evidence="1">
    <location>
        <begin position="70"/>
        <end position="104"/>
    </location>
</feature>
<evidence type="ECO:0008006" key="4">
    <source>
        <dbReference type="Google" id="ProtNLM"/>
    </source>
</evidence>
<evidence type="ECO:0000313" key="3">
    <source>
        <dbReference type="Proteomes" id="UP000494165"/>
    </source>
</evidence>
<accession>A0A8S1DSN8</accession>
<organism evidence="2 3">
    <name type="scientific">Cloeon dipterum</name>
    <dbReference type="NCBI Taxonomy" id="197152"/>
    <lineage>
        <taxon>Eukaryota</taxon>
        <taxon>Metazoa</taxon>
        <taxon>Ecdysozoa</taxon>
        <taxon>Arthropoda</taxon>
        <taxon>Hexapoda</taxon>
        <taxon>Insecta</taxon>
        <taxon>Pterygota</taxon>
        <taxon>Palaeoptera</taxon>
        <taxon>Ephemeroptera</taxon>
        <taxon>Pisciforma</taxon>
        <taxon>Baetidae</taxon>
        <taxon>Cloeon</taxon>
    </lineage>
</organism>
<keyword evidence="1" id="KW-0175">Coiled coil</keyword>
<protein>
    <recommendedName>
        <fullName evidence="4">Biogenesis of lysosome-related organelles complex 1 subunit 4</fullName>
    </recommendedName>
</protein>
<keyword evidence="3" id="KW-1185">Reference proteome</keyword>
<dbReference type="InterPro" id="IPR024857">
    <property type="entry name" value="Cappuccino"/>
</dbReference>
<comment type="caution">
    <text evidence="2">The sequence shown here is derived from an EMBL/GenBank/DDBJ whole genome shotgun (WGS) entry which is preliminary data.</text>
</comment>
<dbReference type="PANTHER" id="PTHR16230:SF3">
    <property type="entry name" value="BIOGENESIS OF LYSOSOMAL ORGANELLES COMPLEX-1, SUBUNIT 4, CAPPUCCINO"/>
    <property type="match status" value="1"/>
</dbReference>
<dbReference type="EMBL" id="CADEPI010000227">
    <property type="protein sequence ID" value="CAB3381178.1"/>
    <property type="molecule type" value="Genomic_DNA"/>
</dbReference>
<dbReference type="AlphaFoldDB" id="A0A8S1DSN8"/>
<dbReference type="Proteomes" id="UP000494165">
    <property type="component" value="Unassembled WGS sequence"/>
</dbReference>
<proteinExistence type="predicted"/>
<evidence type="ECO:0000313" key="2">
    <source>
        <dbReference type="EMBL" id="CAB3381178.1"/>
    </source>
</evidence>